<gene>
    <name evidence="10" type="ORF">PGLA2088_LOCUS23467</name>
</gene>
<sequence length="817" mass="87850">MASNGNMKGGGAYYVISRSLGPAFGGAAGLLFWISYSMNATFNVVAVTDVLQANFVPADSWWAGRWASIALSSMMLLPLALIAYKGAGSFAKINAVIFLGLAIACCVTAGSLFFRHEEVQLMGGPGRSYRPFNLETLAGNMWPEPVVSTQCESSAAFGMGKKTDQICTPQLIFSVIFPAVVGMMEGLNLSGDLKRPGRSIPVGTFWAVGVAFLVYATLMVGQAGTLSREALQYNMDVLQKSTVAGGSFVVLGVVTACLSTVLGSLFGAARVLQALARDEVFPGLACFKYGTPGGDEPRPAILVSYLLAQVSLFLGNLDDLAPLLTNFFLLTYAFTDLACFLLEISRVPNFRPTFRFYSWQTSLANSLLTVSVMFYLSPAYAGSTLIVTFFMLVCLTHRFRDRPEWIDVSQALFFGWARDSLLALQLKPQDMKYWRPSLLLLVPSTADASTPGFLQLVAFLNRLKQSGLFVIGRALISEHPPTATPLARNQSPGTSDGLHTSGNCQELEEQLQQQLAAAMPDFKGFQQWAVAPSGRLASYNLMLGAGLGRLLPDTVVLPLPQPREPSEGGLGGLEPLSGVAGAREFVQVIRDVLSLRRNVLVTANFHALPDDAKGADLSVQSLDMWVLGDLDEPPLPQGVLPAGTKLPAASAEMVNQMSLLLQLGHLAGYRKSGGMSRLRLLQAKCGPHECSSEEQLALADDGTSRLGRWLQWSRMPRASAEVVLLKAPPCSPSAAGAQALNSDDWLRGNWQLLRELFCCRSGSSEVILTLLPPPPAGSSDDVSEQEYLQNLRDMTVGLPPTMLVLSGQGTPVISTEV</sequence>
<dbReference type="InterPro" id="IPR004841">
    <property type="entry name" value="AA-permease/SLC12A_dom"/>
</dbReference>
<dbReference type="GO" id="GO:0016020">
    <property type="term" value="C:membrane"/>
    <property type="evidence" value="ECO:0007669"/>
    <property type="project" value="UniProtKB-SubCell"/>
</dbReference>
<dbReference type="Pfam" id="PF00324">
    <property type="entry name" value="AA_permease"/>
    <property type="match status" value="1"/>
</dbReference>
<dbReference type="InterPro" id="IPR004842">
    <property type="entry name" value="SLC12A_fam"/>
</dbReference>
<comment type="subcellular location">
    <subcellularLocation>
        <location evidence="1">Membrane</location>
        <topology evidence="1">Multi-pass membrane protein</topology>
    </subcellularLocation>
</comment>
<dbReference type="GO" id="GO:0015379">
    <property type="term" value="F:potassium:chloride symporter activity"/>
    <property type="evidence" value="ECO:0007669"/>
    <property type="project" value="TreeGrafter"/>
</dbReference>
<feature type="transmembrane region" description="Helical" evidence="8">
    <location>
        <begin position="243"/>
        <end position="268"/>
    </location>
</feature>
<feature type="domain" description="Amino acid permease/ SLC12A" evidence="9">
    <location>
        <begin position="1"/>
        <end position="414"/>
    </location>
</feature>
<evidence type="ECO:0000259" key="9">
    <source>
        <dbReference type="Pfam" id="PF00324"/>
    </source>
</evidence>
<dbReference type="GO" id="GO:0055075">
    <property type="term" value="P:potassium ion homeostasis"/>
    <property type="evidence" value="ECO:0007669"/>
    <property type="project" value="TreeGrafter"/>
</dbReference>
<feature type="transmembrane region" description="Helical" evidence="8">
    <location>
        <begin position="171"/>
        <end position="190"/>
    </location>
</feature>
<evidence type="ECO:0000256" key="4">
    <source>
        <dbReference type="ARBA" id="ARBA00022692"/>
    </source>
</evidence>
<dbReference type="GO" id="GO:0006884">
    <property type="term" value="P:cell volume homeostasis"/>
    <property type="evidence" value="ECO:0007669"/>
    <property type="project" value="TreeGrafter"/>
</dbReference>
<dbReference type="Proteomes" id="UP000626109">
    <property type="component" value="Unassembled WGS sequence"/>
</dbReference>
<keyword evidence="3" id="KW-0813">Transport</keyword>
<feature type="transmembrane region" description="Helical" evidence="8">
    <location>
        <begin position="202"/>
        <end position="223"/>
    </location>
</feature>
<feature type="compositionally biased region" description="Polar residues" evidence="7">
    <location>
        <begin position="487"/>
        <end position="501"/>
    </location>
</feature>
<keyword evidence="4 8" id="KW-0812">Transmembrane</keyword>
<evidence type="ECO:0000256" key="3">
    <source>
        <dbReference type="ARBA" id="ARBA00022448"/>
    </source>
</evidence>
<dbReference type="EMBL" id="CAJNNW010026197">
    <property type="protein sequence ID" value="CAE8683477.1"/>
    <property type="molecule type" value="Genomic_DNA"/>
</dbReference>
<evidence type="ECO:0000256" key="6">
    <source>
        <dbReference type="ARBA" id="ARBA00023136"/>
    </source>
</evidence>
<dbReference type="AlphaFoldDB" id="A0A813JLW3"/>
<evidence type="ECO:0000313" key="10">
    <source>
        <dbReference type="EMBL" id="CAE8683477.1"/>
    </source>
</evidence>
<keyword evidence="6 8" id="KW-0472">Membrane</keyword>
<evidence type="ECO:0000256" key="1">
    <source>
        <dbReference type="ARBA" id="ARBA00004141"/>
    </source>
</evidence>
<feature type="transmembrane region" description="Helical" evidence="8">
    <location>
        <begin position="380"/>
        <end position="399"/>
    </location>
</feature>
<feature type="transmembrane region" description="Helical" evidence="8">
    <location>
        <begin position="96"/>
        <end position="114"/>
    </location>
</feature>
<feature type="transmembrane region" description="Helical" evidence="8">
    <location>
        <begin position="323"/>
        <end position="344"/>
    </location>
</feature>
<evidence type="ECO:0000256" key="5">
    <source>
        <dbReference type="ARBA" id="ARBA00022989"/>
    </source>
</evidence>
<feature type="transmembrane region" description="Helical" evidence="8">
    <location>
        <begin position="66"/>
        <end position="84"/>
    </location>
</feature>
<dbReference type="PANTHER" id="PTHR11827">
    <property type="entry name" value="SOLUTE CARRIER FAMILY 12, CATION COTRANSPORTERS"/>
    <property type="match status" value="1"/>
</dbReference>
<dbReference type="FunFam" id="1.20.1740.10:FF:000013">
    <property type="entry name" value="Solute carrier family 12 member"/>
    <property type="match status" value="1"/>
</dbReference>
<feature type="region of interest" description="Disordered" evidence="7">
    <location>
        <begin position="481"/>
        <end position="501"/>
    </location>
</feature>
<dbReference type="GO" id="GO:0055064">
    <property type="term" value="P:chloride ion homeostasis"/>
    <property type="evidence" value="ECO:0007669"/>
    <property type="project" value="TreeGrafter"/>
</dbReference>
<accession>A0A813JLW3</accession>
<feature type="transmembrane region" description="Helical" evidence="8">
    <location>
        <begin position="12"/>
        <end position="34"/>
    </location>
</feature>
<evidence type="ECO:0000313" key="11">
    <source>
        <dbReference type="Proteomes" id="UP000626109"/>
    </source>
</evidence>
<evidence type="ECO:0000256" key="2">
    <source>
        <dbReference type="ARBA" id="ARBA00010593"/>
    </source>
</evidence>
<name>A0A813JLW3_POLGL</name>
<evidence type="ECO:0000256" key="8">
    <source>
        <dbReference type="SAM" id="Phobius"/>
    </source>
</evidence>
<dbReference type="Gene3D" id="1.20.1740.10">
    <property type="entry name" value="Amino acid/polyamine transporter I"/>
    <property type="match status" value="1"/>
</dbReference>
<protein>
    <recommendedName>
        <fullName evidence="9">Amino acid permease/ SLC12A domain-containing protein</fullName>
    </recommendedName>
</protein>
<proteinExistence type="inferred from homology"/>
<organism evidence="10 11">
    <name type="scientific">Polarella glacialis</name>
    <name type="common">Dinoflagellate</name>
    <dbReference type="NCBI Taxonomy" id="89957"/>
    <lineage>
        <taxon>Eukaryota</taxon>
        <taxon>Sar</taxon>
        <taxon>Alveolata</taxon>
        <taxon>Dinophyceae</taxon>
        <taxon>Suessiales</taxon>
        <taxon>Suessiaceae</taxon>
        <taxon>Polarella</taxon>
    </lineage>
</organism>
<evidence type="ECO:0000256" key="7">
    <source>
        <dbReference type="SAM" id="MobiDB-lite"/>
    </source>
</evidence>
<keyword evidence="5 8" id="KW-1133">Transmembrane helix</keyword>
<comment type="caution">
    <text evidence="10">The sequence shown here is derived from an EMBL/GenBank/DDBJ whole genome shotgun (WGS) entry which is preliminary data.</text>
</comment>
<reference evidence="10" key="1">
    <citation type="submission" date="2021-02" db="EMBL/GenBank/DDBJ databases">
        <authorList>
            <person name="Dougan E. K."/>
            <person name="Rhodes N."/>
            <person name="Thang M."/>
            <person name="Chan C."/>
        </authorList>
    </citation>
    <scope>NUCLEOTIDE SEQUENCE</scope>
</reference>
<comment type="similarity">
    <text evidence="2">Belongs to the SLC12A transporter family.</text>
</comment>
<dbReference type="PANTHER" id="PTHR11827:SF72">
    <property type="entry name" value="GH08340P"/>
    <property type="match status" value="1"/>
</dbReference>